<dbReference type="AlphaFoldDB" id="A0AA89CAG3"/>
<evidence type="ECO:0000313" key="2">
    <source>
        <dbReference type="Proteomes" id="UP001186944"/>
    </source>
</evidence>
<keyword evidence="2" id="KW-1185">Reference proteome</keyword>
<proteinExistence type="predicted"/>
<dbReference type="Pfam" id="PF13489">
    <property type="entry name" value="Methyltransf_23"/>
    <property type="match status" value="1"/>
</dbReference>
<accession>A0AA89CAG3</accession>
<evidence type="ECO:0000313" key="1">
    <source>
        <dbReference type="EMBL" id="KAK3102377.1"/>
    </source>
</evidence>
<name>A0AA89CAG3_PINIB</name>
<dbReference type="CDD" id="cd02440">
    <property type="entry name" value="AdoMet_MTases"/>
    <property type="match status" value="1"/>
</dbReference>
<gene>
    <name evidence="1" type="ORF">FSP39_010919</name>
</gene>
<dbReference type="Proteomes" id="UP001186944">
    <property type="component" value="Unassembled WGS sequence"/>
</dbReference>
<sequence length="215" mass="24410">MAEELSNSSSLYEEIVAINHQVCEKGITPEERNKRYDVISTTYDKIYADTNYKAPFSAAQTVASLYCPEQRSNISVLDIGAGTGRVACELRKVGFNIIDGLEPSQGMLEKAKQKDVYRNLYCMEISDMSLDITKGEILISTSLLLINFMNKLPSPPFFIHLKIREYVVCNAVIHCDICRLYLFIDNIHFFNVLISAYWKGGISNNTRFQLPQQNT</sequence>
<protein>
    <recommendedName>
        <fullName evidence="3">Methyltransferase domain-containing protein</fullName>
    </recommendedName>
</protein>
<evidence type="ECO:0008006" key="3">
    <source>
        <dbReference type="Google" id="ProtNLM"/>
    </source>
</evidence>
<comment type="caution">
    <text evidence="1">The sequence shown here is derived from an EMBL/GenBank/DDBJ whole genome shotgun (WGS) entry which is preliminary data.</text>
</comment>
<organism evidence="1 2">
    <name type="scientific">Pinctada imbricata</name>
    <name type="common">Atlantic pearl-oyster</name>
    <name type="synonym">Pinctada martensii</name>
    <dbReference type="NCBI Taxonomy" id="66713"/>
    <lineage>
        <taxon>Eukaryota</taxon>
        <taxon>Metazoa</taxon>
        <taxon>Spiralia</taxon>
        <taxon>Lophotrochozoa</taxon>
        <taxon>Mollusca</taxon>
        <taxon>Bivalvia</taxon>
        <taxon>Autobranchia</taxon>
        <taxon>Pteriomorphia</taxon>
        <taxon>Pterioida</taxon>
        <taxon>Pterioidea</taxon>
        <taxon>Pteriidae</taxon>
        <taxon>Pinctada</taxon>
    </lineage>
</organism>
<dbReference type="InterPro" id="IPR029063">
    <property type="entry name" value="SAM-dependent_MTases_sf"/>
</dbReference>
<dbReference type="EMBL" id="VSWD01000005">
    <property type="protein sequence ID" value="KAK3102377.1"/>
    <property type="molecule type" value="Genomic_DNA"/>
</dbReference>
<reference evidence="1" key="1">
    <citation type="submission" date="2019-08" db="EMBL/GenBank/DDBJ databases">
        <title>The improved chromosome-level genome for the pearl oyster Pinctada fucata martensii using PacBio sequencing and Hi-C.</title>
        <authorList>
            <person name="Zheng Z."/>
        </authorList>
    </citation>
    <scope>NUCLEOTIDE SEQUENCE</scope>
    <source>
        <strain evidence="1">ZZ-2019</strain>
        <tissue evidence="1">Adductor muscle</tissue>
    </source>
</reference>
<dbReference type="Gene3D" id="3.40.50.150">
    <property type="entry name" value="Vaccinia Virus protein VP39"/>
    <property type="match status" value="1"/>
</dbReference>
<dbReference type="SUPFAM" id="SSF53335">
    <property type="entry name" value="S-adenosyl-L-methionine-dependent methyltransferases"/>
    <property type="match status" value="1"/>
</dbReference>